<evidence type="ECO:0000256" key="2">
    <source>
        <dbReference type="SAM" id="MobiDB-lite"/>
    </source>
</evidence>
<protein>
    <recommendedName>
        <fullName evidence="7">Protein HGH1 homolog</fullName>
    </recommendedName>
</protein>
<dbReference type="InterPro" id="IPR039717">
    <property type="entry name" value="Hgh1"/>
</dbReference>
<organism evidence="5 6">
    <name type="scientific">Candolleomyces aberdarensis</name>
    <dbReference type="NCBI Taxonomy" id="2316362"/>
    <lineage>
        <taxon>Eukaryota</taxon>
        <taxon>Fungi</taxon>
        <taxon>Dikarya</taxon>
        <taxon>Basidiomycota</taxon>
        <taxon>Agaricomycotina</taxon>
        <taxon>Agaricomycetes</taxon>
        <taxon>Agaricomycetidae</taxon>
        <taxon>Agaricales</taxon>
        <taxon>Agaricineae</taxon>
        <taxon>Psathyrellaceae</taxon>
        <taxon>Candolleomyces</taxon>
    </lineage>
</organism>
<comment type="similarity">
    <text evidence="1">Belongs to the HGH1 family.</text>
</comment>
<gene>
    <name evidence="5" type="ORF">EST38_g11800</name>
</gene>
<keyword evidence="6" id="KW-1185">Reference proteome</keyword>
<accession>A0A4Q2D698</accession>
<dbReference type="EMBL" id="SDEE01000775">
    <property type="protein sequence ID" value="RXW14051.1"/>
    <property type="molecule type" value="Genomic_DNA"/>
</dbReference>
<dbReference type="InterPro" id="IPR007205">
    <property type="entry name" value="Protein_HGH1_N"/>
</dbReference>
<comment type="caution">
    <text evidence="5">The sequence shown here is derived from an EMBL/GenBank/DDBJ whole genome shotgun (WGS) entry which is preliminary data.</text>
</comment>
<dbReference type="AlphaFoldDB" id="A0A4Q2D698"/>
<evidence type="ECO:0008006" key="7">
    <source>
        <dbReference type="Google" id="ProtNLM"/>
    </source>
</evidence>
<dbReference type="PANTHER" id="PTHR13387:SF9">
    <property type="entry name" value="PROTEIN HGH1 HOMOLOG"/>
    <property type="match status" value="1"/>
</dbReference>
<feature type="compositionally biased region" description="Acidic residues" evidence="2">
    <location>
        <begin position="329"/>
        <end position="343"/>
    </location>
</feature>
<dbReference type="OrthoDB" id="338814at2759"/>
<reference evidence="5 6" key="1">
    <citation type="submission" date="2019-01" db="EMBL/GenBank/DDBJ databases">
        <title>Draft genome sequence of Psathyrella aberdarensis IHI B618.</title>
        <authorList>
            <person name="Buettner E."/>
            <person name="Kellner H."/>
        </authorList>
    </citation>
    <scope>NUCLEOTIDE SEQUENCE [LARGE SCALE GENOMIC DNA]</scope>
    <source>
        <strain evidence="5 6">IHI B618</strain>
    </source>
</reference>
<dbReference type="Pfam" id="PF04064">
    <property type="entry name" value="DUF384"/>
    <property type="match status" value="1"/>
</dbReference>
<dbReference type="InterPro" id="IPR016024">
    <property type="entry name" value="ARM-type_fold"/>
</dbReference>
<feature type="region of interest" description="Disordered" evidence="2">
    <location>
        <begin position="298"/>
        <end position="343"/>
    </location>
</feature>
<dbReference type="PANTHER" id="PTHR13387">
    <property type="entry name" value="PROTEIN HGH1 HOMOLOG"/>
    <property type="match status" value="1"/>
</dbReference>
<dbReference type="STRING" id="2316362.A0A4Q2D698"/>
<evidence type="ECO:0000259" key="3">
    <source>
        <dbReference type="Pfam" id="PF04063"/>
    </source>
</evidence>
<dbReference type="Pfam" id="PF04063">
    <property type="entry name" value="DUF383"/>
    <property type="match status" value="1"/>
</dbReference>
<feature type="domain" description="Protein HGH1 C-terminal" evidence="4">
    <location>
        <begin position="248"/>
        <end position="300"/>
    </location>
</feature>
<evidence type="ECO:0000259" key="4">
    <source>
        <dbReference type="Pfam" id="PF04064"/>
    </source>
</evidence>
<proteinExistence type="inferred from homology"/>
<evidence type="ECO:0000256" key="1">
    <source>
        <dbReference type="ARBA" id="ARBA00006712"/>
    </source>
</evidence>
<dbReference type="Proteomes" id="UP000290288">
    <property type="component" value="Unassembled WGS sequence"/>
</dbReference>
<evidence type="ECO:0000313" key="6">
    <source>
        <dbReference type="Proteomes" id="UP000290288"/>
    </source>
</evidence>
<name>A0A4Q2D698_9AGAR</name>
<dbReference type="InterPro" id="IPR007206">
    <property type="entry name" value="Protein_HGH1_C"/>
</dbReference>
<evidence type="ECO:0000313" key="5">
    <source>
        <dbReference type="EMBL" id="RXW14051.1"/>
    </source>
</evidence>
<sequence>MLTDSLKNPKAICADLAAMMLSNLTASSPACSALLTMKISVIPHEGSLYPVNSRCGSCAAPVPYPAGEEKEVPALPLLVEAFVQGATMGEITDLSKRQRKAELHFLASVFANMSVSPTGRNFFLSPQPFQLAQQESGDFRYPLSKIVAFTEHKDTIRRKGVASTLKNCAFNSKAHKAILSPESEQIAVRPSKITAPGIDALPYILLPLTGPEEFELDDQEKLLPELQFLPPDKKREPDTSIRLTHVETLLLLCHTRWGRDYQREHGVYEIVREAHMQDKNEKVQEHMERLVQLIKGEEPKVVSLDEEDDDDENVEADLNPLQGDKPKQEEDEDEDEDFRIEEI</sequence>
<feature type="domain" description="Protein HGH1 N-terminal" evidence="3">
    <location>
        <begin position="8"/>
        <end position="242"/>
    </location>
</feature>
<feature type="compositionally biased region" description="Acidic residues" evidence="2">
    <location>
        <begin position="304"/>
        <end position="315"/>
    </location>
</feature>
<dbReference type="SUPFAM" id="SSF48371">
    <property type="entry name" value="ARM repeat"/>
    <property type="match status" value="1"/>
</dbReference>